<keyword evidence="3" id="KW-1185">Reference proteome</keyword>
<name>Q0AS87_MARMM</name>
<evidence type="ECO:0000313" key="2">
    <source>
        <dbReference type="EMBL" id="ABI64850.1"/>
    </source>
</evidence>
<evidence type="ECO:0000256" key="1">
    <source>
        <dbReference type="SAM" id="SignalP"/>
    </source>
</evidence>
<feature type="chain" id="PRO_5004168362" evidence="1">
    <location>
        <begin position="24"/>
        <end position="193"/>
    </location>
</feature>
<accession>Q0AS87</accession>
<dbReference type="RefSeq" id="WP_011642497.1">
    <property type="nucleotide sequence ID" value="NC_008347.1"/>
</dbReference>
<keyword evidence="1" id="KW-0732">Signal</keyword>
<dbReference type="HOGENOM" id="CLU_118592_0_0_5"/>
<dbReference type="STRING" id="394221.Mmar10_0557"/>
<sequence precursor="true">MIFARTVLVAASLGLAGTVSALAQSTTPPPDACVGAPWDAFDFWVGDWNVYAPDTDEAPGPYLGHNRIERINGGCLVTEHWVGASGNAGDSINVHDPLIGAWRQVWMSNGWYIDYTGGLDAAGAMVLTGEAYTVQTETRAPLRGSWTPNADGSVTQQFDQGDGEGNWQTVFIGIYVPKADDPRADEAAAARGE</sequence>
<dbReference type="AlphaFoldDB" id="Q0AS87"/>
<dbReference type="EMBL" id="CP000449">
    <property type="protein sequence ID" value="ABI64850.1"/>
    <property type="molecule type" value="Genomic_DNA"/>
</dbReference>
<dbReference type="OrthoDB" id="8902597at2"/>
<feature type="signal peptide" evidence="1">
    <location>
        <begin position="1"/>
        <end position="23"/>
    </location>
</feature>
<organism evidence="2 3">
    <name type="scientific">Maricaulis maris (strain MCS10)</name>
    <name type="common">Caulobacter maris</name>
    <dbReference type="NCBI Taxonomy" id="394221"/>
    <lineage>
        <taxon>Bacteria</taxon>
        <taxon>Pseudomonadati</taxon>
        <taxon>Pseudomonadota</taxon>
        <taxon>Alphaproteobacteria</taxon>
        <taxon>Maricaulales</taxon>
        <taxon>Maricaulaceae</taxon>
        <taxon>Maricaulis</taxon>
    </lineage>
</organism>
<gene>
    <name evidence="2" type="ordered locus">Mmar10_0557</name>
</gene>
<dbReference type="eggNOG" id="COG0457">
    <property type="taxonomic scope" value="Bacteria"/>
</dbReference>
<proteinExistence type="predicted"/>
<protein>
    <submittedName>
        <fullName evidence="2">Uncharacterized protein</fullName>
    </submittedName>
</protein>
<reference evidence="2 3" key="1">
    <citation type="submission" date="2006-08" db="EMBL/GenBank/DDBJ databases">
        <title>Complete sequence of Maricaulis maris MCS10.</title>
        <authorList>
            <consortium name="US DOE Joint Genome Institute"/>
            <person name="Copeland A."/>
            <person name="Lucas S."/>
            <person name="Lapidus A."/>
            <person name="Barry K."/>
            <person name="Detter J.C."/>
            <person name="Glavina del Rio T."/>
            <person name="Hammon N."/>
            <person name="Israni S."/>
            <person name="Dalin E."/>
            <person name="Tice H."/>
            <person name="Pitluck S."/>
            <person name="Saunders E."/>
            <person name="Brettin T."/>
            <person name="Bruce D."/>
            <person name="Han C."/>
            <person name="Tapia R."/>
            <person name="Gilna P."/>
            <person name="Schmutz J."/>
            <person name="Larimer F."/>
            <person name="Land M."/>
            <person name="Hauser L."/>
            <person name="Kyrpides N."/>
            <person name="Mikhailova N."/>
            <person name="Viollier P."/>
            <person name="Stephens C."/>
            <person name="Richardson P."/>
        </authorList>
    </citation>
    <scope>NUCLEOTIDE SEQUENCE [LARGE SCALE GENOMIC DNA]</scope>
    <source>
        <strain evidence="2 3">MCS10</strain>
    </source>
</reference>
<dbReference type="KEGG" id="mmr:Mmar10_0557"/>
<dbReference type="Proteomes" id="UP000001964">
    <property type="component" value="Chromosome"/>
</dbReference>
<evidence type="ECO:0000313" key="3">
    <source>
        <dbReference type="Proteomes" id="UP000001964"/>
    </source>
</evidence>